<sequence length="181" mass="20589">MSTKAAKRYANAFLGLAIEDGILEVIREDMLLIKNTIDASSDLKLFLKNPIIKKDQKKAVVQQVFGEKIQEITFKFYELLSRKDRESLLEDISNKFIELYNQHEGIIKVGVTSAKKLEDSQLKALRKNIERSTGKKVEFEVNVQEELIGGLKIRIDDTVVDGSVKFKLSQLKDLLTSTEVE</sequence>
<accession>A0ABS9KI20</accession>
<keyword evidence="5 7" id="KW-0472">Membrane</keyword>
<evidence type="ECO:0000256" key="4">
    <source>
        <dbReference type="ARBA" id="ARBA00023065"/>
    </source>
</evidence>
<dbReference type="RefSeq" id="WP_237855917.1">
    <property type="nucleotide sequence ID" value="NZ_JAKLWS010000034.1"/>
</dbReference>
<proteinExistence type="inferred from homology"/>
<dbReference type="Pfam" id="PF00213">
    <property type="entry name" value="OSCP"/>
    <property type="match status" value="1"/>
</dbReference>
<keyword evidence="9" id="KW-1185">Reference proteome</keyword>
<keyword evidence="7" id="KW-1003">Cell membrane</keyword>
<comment type="function">
    <text evidence="7">F(1)F(0) ATP synthase produces ATP from ADP in the presence of a proton or sodium gradient. F-type ATPases consist of two structural domains, F(1) containing the extramembraneous catalytic core and F(0) containing the membrane proton channel, linked together by a central stalk and a peripheral stalk. During catalysis, ATP synthesis in the catalytic domain of F(1) is coupled via a rotary mechanism of the central stalk subunits to proton translocation.</text>
</comment>
<organism evidence="8 9">
    <name type="scientific">Rhodohalobacter sulfatireducens</name>
    <dbReference type="NCBI Taxonomy" id="2911366"/>
    <lineage>
        <taxon>Bacteria</taxon>
        <taxon>Pseudomonadati</taxon>
        <taxon>Balneolota</taxon>
        <taxon>Balneolia</taxon>
        <taxon>Balneolales</taxon>
        <taxon>Balneolaceae</taxon>
        <taxon>Rhodohalobacter</taxon>
    </lineage>
</organism>
<evidence type="ECO:0000256" key="5">
    <source>
        <dbReference type="ARBA" id="ARBA00023136"/>
    </source>
</evidence>
<evidence type="ECO:0000256" key="3">
    <source>
        <dbReference type="ARBA" id="ARBA00022781"/>
    </source>
</evidence>
<gene>
    <name evidence="7 8" type="primary">atpH</name>
    <name evidence="8" type="ORF">L6773_18115</name>
</gene>
<evidence type="ECO:0000313" key="8">
    <source>
        <dbReference type="EMBL" id="MCG2590498.1"/>
    </source>
</evidence>
<dbReference type="SUPFAM" id="SSF47928">
    <property type="entry name" value="N-terminal domain of the delta subunit of the F1F0-ATP synthase"/>
    <property type="match status" value="1"/>
</dbReference>
<comment type="function">
    <text evidence="7">This protein is part of the stalk that links CF(0) to CF(1). It either transmits conformational changes from CF(0) to CF(1) or is implicated in proton conduction.</text>
</comment>
<evidence type="ECO:0000256" key="6">
    <source>
        <dbReference type="ARBA" id="ARBA00023310"/>
    </source>
</evidence>
<keyword evidence="2 7" id="KW-0813">Transport</keyword>
<dbReference type="InterPro" id="IPR026015">
    <property type="entry name" value="ATP_synth_OSCP/delta_N_sf"/>
</dbReference>
<dbReference type="Gene3D" id="1.10.520.20">
    <property type="entry name" value="N-terminal domain of the delta subunit of the F1F0-ATP synthase"/>
    <property type="match status" value="1"/>
</dbReference>
<comment type="similarity">
    <text evidence="7">Belongs to the ATPase delta chain family.</text>
</comment>
<keyword evidence="3 7" id="KW-0375">Hydrogen ion transport</keyword>
<dbReference type="PRINTS" id="PR00125">
    <property type="entry name" value="ATPASEDELTA"/>
</dbReference>
<evidence type="ECO:0000256" key="1">
    <source>
        <dbReference type="ARBA" id="ARBA00004370"/>
    </source>
</evidence>
<dbReference type="NCBIfam" id="TIGR01145">
    <property type="entry name" value="ATP_synt_delta"/>
    <property type="match status" value="1"/>
</dbReference>
<evidence type="ECO:0000313" key="9">
    <source>
        <dbReference type="Proteomes" id="UP001165366"/>
    </source>
</evidence>
<dbReference type="PANTHER" id="PTHR11910">
    <property type="entry name" value="ATP SYNTHASE DELTA CHAIN"/>
    <property type="match status" value="1"/>
</dbReference>
<keyword evidence="6 7" id="KW-0066">ATP synthesis</keyword>
<comment type="caution">
    <text evidence="8">The sequence shown here is derived from an EMBL/GenBank/DDBJ whole genome shotgun (WGS) entry which is preliminary data.</text>
</comment>
<dbReference type="HAMAP" id="MF_01416">
    <property type="entry name" value="ATP_synth_delta_bact"/>
    <property type="match status" value="1"/>
</dbReference>
<comment type="subcellular location">
    <subcellularLocation>
        <location evidence="7">Cell membrane</location>
        <topology evidence="7">Peripheral membrane protein</topology>
    </subcellularLocation>
    <subcellularLocation>
        <location evidence="1">Membrane</location>
    </subcellularLocation>
</comment>
<name>A0ABS9KI20_9BACT</name>
<evidence type="ECO:0000256" key="2">
    <source>
        <dbReference type="ARBA" id="ARBA00022448"/>
    </source>
</evidence>
<reference evidence="8" key="2">
    <citation type="submission" date="2024-05" db="EMBL/GenBank/DDBJ databases">
        <title>Rhodohalobacter halophilus gen. nov., sp. nov., a moderately halophilic member of the family Balneolaceae.</title>
        <authorList>
            <person name="Xia J."/>
        </authorList>
    </citation>
    <scope>NUCLEOTIDE SEQUENCE</scope>
    <source>
        <strain evidence="8">WB101</strain>
    </source>
</reference>
<reference evidence="8" key="1">
    <citation type="submission" date="2022-01" db="EMBL/GenBank/DDBJ databases">
        <authorList>
            <person name="Wang Y."/>
        </authorList>
    </citation>
    <scope>NUCLEOTIDE SEQUENCE</scope>
    <source>
        <strain evidence="8">WB101</strain>
    </source>
</reference>
<dbReference type="InterPro" id="IPR000711">
    <property type="entry name" value="ATPase_OSCP/dsu"/>
</dbReference>
<dbReference type="EMBL" id="JAKLWS010000034">
    <property type="protein sequence ID" value="MCG2590498.1"/>
    <property type="molecule type" value="Genomic_DNA"/>
</dbReference>
<protein>
    <recommendedName>
        <fullName evidence="7">ATP synthase subunit delta</fullName>
    </recommendedName>
    <alternativeName>
        <fullName evidence="7">ATP synthase F(1) sector subunit delta</fullName>
    </alternativeName>
    <alternativeName>
        <fullName evidence="7">F-type ATPase subunit delta</fullName>
        <shortName evidence="7">F-ATPase subunit delta</shortName>
    </alternativeName>
</protein>
<keyword evidence="4 7" id="KW-0406">Ion transport</keyword>
<keyword evidence="7" id="KW-0139">CF(1)</keyword>
<dbReference type="Proteomes" id="UP001165366">
    <property type="component" value="Unassembled WGS sequence"/>
</dbReference>
<evidence type="ECO:0000256" key="7">
    <source>
        <dbReference type="HAMAP-Rule" id="MF_01416"/>
    </source>
</evidence>